<evidence type="ECO:0000259" key="2">
    <source>
        <dbReference type="Pfam" id="PF00884"/>
    </source>
</evidence>
<feature type="transmembrane region" description="Helical" evidence="1">
    <location>
        <begin position="128"/>
        <end position="146"/>
    </location>
</feature>
<name>A0ABS3Z1B8_9BACT</name>
<keyword evidence="1" id="KW-1133">Transmembrane helix</keyword>
<feature type="transmembrane region" description="Helical" evidence="1">
    <location>
        <begin position="66"/>
        <end position="86"/>
    </location>
</feature>
<dbReference type="RefSeq" id="WP_209142067.1">
    <property type="nucleotide sequence ID" value="NZ_JAGHKO010000011.1"/>
</dbReference>
<evidence type="ECO:0000313" key="4">
    <source>
        <dbReference type="Proteomes" id="UP000677244"/>
    </source>
</evidence>
<dbReference type="Gene3D" id="3.40.720.10">
    <property type="entry name" value="Alkaline Phosphatase, subunit A"/>
    <property type="match status" value="1"/>
</dbReference>
<dbReference type="EMBL" id="JAGHKO010000011">
    <property type="protein sequence ID" value="MBO9203961.1"/>
    <property type="molecule type" value="Genomic_DNA"/>
</dbReference>
<evidence type="ECO:0000313" key="3">
    <source>
        <dbReference type="EMBL" id="MBO9203961.1"/>
    </source>
</evidence>
<dbReference type="Pfam" id="PF00884">
    <property type="entry name" value="Sulfatase"/>
    <property type="match status" value="1"/>
</dbReference>
<accession>A0ABS3Z1B8</accession>
<reference evidence="3 4" key="1">
    <citation type="submission" date="2021-03" db="EMBL/GenBank/DDBJ databases">
        <title>Assistant Professor.</title>
        <authorList>
            <person name="Huq M.A."/>
        </authorList>
    </citation>
    <scope>NUCLEOTIDE SEQUENCE [LARGE SCALE GENOMIC DNA]</scope>
    <source>
        <strain evidence="3 4">MAH-29</strain>
    </source>
</reference>
<protein>
    <submittedName>
        <fullName evidence="3">Sulfatase-like hydrolase/transferase</fullName>
    </submittedName>
</protein>
<keyword evidence="1" id="KW-0472">Membrane</keyword>
<comment type="caution">
    <text evidence="3">The sequence shown here is derived from an EMBL/GenBank/DDBJ whole genome shotgun (WGS) entry which is preliminary data.</text>
</comment>
<feature type="transmembrane region" description="Helical" evidence="1">
    <location>
        <begin position="98"/>
        <end position="116"/>
    </location>
</feature>
<gene>
    <name evidence="3" type="ORF">J7I42_26990</name>
</gene>
<keyword evidence="1" id="KW-0812">Transmembrane</keyword>
<proteinExistence type="predicted"/>
<sequence length="502" mass="58039">MPPAHLKQLPFHTFLLPLFFVLHALNQYFRLIPATLTVEYLLYYVLLAAGLLLSGKWLFKTWAKGGVWTTGALIIFFFFGALHDFIKSTPILRFIASYKILLPLLLIVFIAFSLIIKRSRQIQKTAQYFTYLFLLLTAIEGLQIAGKLLTSRQAQTYATNNPPVTAAITGPAKNQPDIFFIVFDEYASSVGLQQYLGFNNSQLDSTLLANHFYIVHNSKSNYNSTPLSLASTLNLQYFNAPLENEFTDAHTMLKGWYSLKMSHLPQLLANAGYTIYNYGLCDLDKYPVHTSRYFNDYENGTMYKETIWGCIQKDILWNINTLHLPFLIKKNLAARKATQTNFIARNRQHLQLLLQALQTQNNQPKFVFCHIMMPHSPFYFDKEGVPNQLYTNDTYDTRNNRGLYLEQLQYTNTWIDSIVQAASQPFTRPRVVIIEGDHGYRENEPNTPRNMNFMNLNAWYFSDGQYQYLNDSISPVNSFRVILNKYFNNQLPLLKDSTVLLR</sequence>
<evidence type="ECO:0000256" key="1">
    <source>
        <dbReference type="SAM" id="Phobius"/>
    </source>
</evidence>
<organism evidence="3 4">
    <name type="scientific">Niastella soli</name>
    <dbReference type="NCBI Taxonomy" id="2821487"/>
    <lineage>
        <taxon>Bacteria</taxon>
        <taxon>Pseudomonadati</taxon>
        <taxon>Bacteroidota</taxon>
        <taxon>Chitinophagia</taxon>
        <taxon>Chitinophagales</taxon>
        <taxon>Chitinophagaceae</taxon>
        <taxon>Niastella</taxon>
    </lineage>
</organism>
<dbReference type="Proteomes" id="UP000677244">
    <property type="component" value="Unassembled WGS sequence"/>
</dbReference>
<dbReference type="InterPro" id="IPR017850">
    <property type="entry name" value="Alkaline_phosphatase_core_sf"/>
</dbReference>
<dbReference type="SUPFAM" id="SSF53649">
    <property type="entry name" value="Alkaline phosphatase-like"/>
    <property type="match status" value="1"/>
</dbReference>
<keyword evidence="4" id="KW-1185">Reference proteome</keyword>
<feature type="domain" description="Sulfatase N-terminal" evidence="2">
    <location>
        <begin position="176"/>
        <end position="449"/>
    </location>
</feature>
<feature type="transmembrane region" description="Helical" evidence="1">
    <location>
        <begin position="41"/>
        <end position="59"/>
    </location>
</feature>
<dbReference type="InterPro" id="IPR000917">
    <property type="entry name" value="Sulfatase_N"/>
</dbReference>